<dbReference type="SUPFAM" id="SSF103247">
    <property type="entry name" value="TT1751-like"/>
    <property type="match status" value="1"/>
</dbReference>
<evidence type="ECO:0000313" key="4">
    <source>
        <dbReference type="Proteomes" id="UP000234271"/>
    </source>
</evidence>
<evidence type="ECO:0000313" key="3">
    <source>
        <dbReference type="EMBL" id="AUI69365.1"/>
    </source>
</evidence>
<name>A0A2N9YG50_9GAMM</name>
<dbReference type="AlphaFoldDB" id="A0A2N9YG50"/>
<dbReference type="Gene3D" id="3.30.310.70">
    <property type="entry name" value="TT1751-like domain"/>
    <property type="match status" value="1"/>
</dbReference>
<evidence type="ECO:0000256" key="1">
    <source>
        <dbReference type="SAM" id="Phobius"/>
    </source>
</evidence>
<dbReference type="CDD" id="cd14797">
    <property type="entry name" value="DUF302"/>
    <property type="match status" value="1"/>
</dbReference>
<sequence>MTQEKIIYPQQPVINKNFSIIRPFRFVFNLFRNFLTFVGLVVVSMSLFFYIQGQYITGHFDERFITFFSQFVEQLFVSDMVSAILVKTPVEQGVKIQEAIRAIQSAAEQNHIKLVARYALHKELSELLGKESRFLEVFELGDLKNTLNLVDYNPDYAVLIPYRIILYEDQNNQLWLATVNLDLFIHSAHNLDETTRLQISSTQESLLKIIGAGASGTLR</sequence>
<evidence type="ECO:0000259" key="2">
    <source>
        <dbReference type="Pfam" id="PF03625"/>
    </source>
</evidence>
<dbReference type="InterPro" id="IPR005180">
    <property type="entry name" value="DUF302"/>
</dbReference>
<keyword evidence="1" id="KW-0472">Membrane</keyword>
<keyword evidence="1" id="KW-1133">Transmembrane helix</keyword>
<dbReference type="Pfam" id="PF03625">
    <property type="entry name" value="DUF302"/>
    <property type="match status" value="1"/>
</dbReference>
<keyword evidence="1" id="KW-0812">Transmembrane</keyword>
<accession>A0A2N9YG50</accession>
<protein>
    <submittedName>
        <fullName evidence="3">DUF302 domain-containing protein</fullName>
    </submittedName>
</protein>
<feature type="transmembrane region" description="Helical" evidence="1">
    <location>
        <begin position="30"/>
        <end position="51"/>
    </location>
</feature>
<dbReference type="OrthoDB" id="9783833at2"/>
<keyword evidence="4" id="KW-1185">Reference proteome</keyword>
<gene>
    <name evidence="3" type="ORF">BLE401_12140</name>
</gene>
<dbReference type="Proteomes" id="UP000234271">
    <property type="component" value="Chromosome"/>
</dbReference>
<dbReference type="InterPro" id="IPR035923">
    <property type="entry name" value="TT1751-like_sf"/>
</dbReference>
<reference evidence="4" key="1">
    <citation type="submission" date="2016-12" db="EMBL/GenBank/DDBJ databases">
        <title>Complete Genome Sequence of Beggiatoa leptomitiformis D-401.</title>
        <authorList>
            <person name="Fomenkov A."/>
            <person name="Vincze T."/>
            <person name="Grabovich M."/>
            <person name="Anton B.P."/>
            <person name="Dubinina G."/>
            <person name="Orlova M."/>
            <person name="Belousova E."/>
            <person name="Roberts R.J."/>
        </authorList>
    </citation>
    <scope>NUCLEOTIDE SEQUENCE [LARGE SCALE GENOMIC DNA]</scope>
    <source>
        <strain evidence="4">D-401</strain>
    </source>
</reference>
<dbReference type="STRING" id="288004.AL038_12125"/>
<feature type="domain" description="DUF302" evidence="2">
    <location>
        <begin position="121"/>
        <end position="180"/>
    </location>
</feature>
<dbReference type="EMBL" id="CP018889">
    <property type="protein sequence ID" value="AUI69365.1"/>
    <property type="molecule type" value="Genomic_DNA"/>
</dbReference>
<proteinExistence type="predicted"/>
<dbReference type="RefSeq" id="WP_062153199.1">
    <property type="nucleotide sequence ID" value="NZ_CP012373.2"/>
</dbReference>
<organism evidence="3 4">
    <name type="scientific">Beggiatoa leptomitoformis</name>
    <dbReference type="NCBI Taxonomy" id="288004"/>
    <lineage>
        <taxon>Bacteria</taxon>
        <taxon>Pseudomonadati</taxon>
        <taxon>Pseudomonadota</taxon>
        <taxon>Gammaproteobacteria</taxon>
        <taxon>Thiotrichales</taxon>
        <taxon>Thiotrichaceae</taxon>
        <taxon>Beggiatoa</taxon>
    </lineage>
</organism>
<dbReference type="KEGG" id="blep:AL038_12125"/>